<dbReference type="Pfam" id="PF10545">
    <property type="entry name" value="MADF_DNA_bdg"/>
    <property type="match status" value="1"/>
</dbReference>
<evidence type="ECO:0000259" key="3">
    <source>
        <dbReference type="PROSITE" id="PS51029"/>
    </source>
</evidence>
<dbReference type="InterPro" id="IPR004210">
    <property type="entry name" value="BESS_motif"/>
</dbReference>
<sequence length="281" mass="32831">MCSTENIITSVYKRPAIWDPRHYLHKNRNAVQILWEEIAAEVGIDSAILKHKWKILRDFHRTELKRMRSLRKTLEPNEQQPSLPVWQFFPMLNFLNDTAVSRSRCRHHLPPLERAGSMAALRDTVHESCDRMLQTNVEDSELLQNDQDGEDGGDSKAKVDGGKQLIDIEEDDERREIAGESGQHFLPSIWDKYDRRKLWKSEVGLEKLIEMEKRKLLQCQKEEEDEDLMFFKSFLPDMKTLPRVRKLFLKLKFQEILYNEISNGDADGANTEATGSMDKSM</sequence>
<proteinExistence type="predicted"/>
<dbReference type="STRING" id="13249.T1HAF2"/>
<evidence type="ECO:0000256" key="2">
    <source>
        <dbReference type="SAM" id="MobiDB-lite"/>
    </source>
</evidence>
<dbReference type="eggNOG" id="ENOG502SEWX">
    <property type="taxonomic scope" value="Eukaryota"/>
</dbReference>
<comment type="subcellular location">
    <subcellularLocation>
        <location evidence="1">Nucleus</location>
    </subcellularLocation>
</comment>
<keyword evidence="6" id="KW-1185">Reference proteome</keyword>
<feature type="compositionally biased region" description="Polar residues" evidence="2">
    <location>
        <begin position="137"/>
        <end position="146"/>
    </location>
</feature>
<dbReference type="FunCoup" id="T1HAF2">
    <property type="interactions" value="96"/>
</dbReference>
<reference evidence="5" key="2">
    <citation type="submission" date="2015-05" db="UniProtKB">
        <authorList>
            <consortium name="EnsemblMetazoa"/>
        </authorList>
    </citation>
    <scope>IDENTIFICATION</scope>
</reference>
<dbReference type="GO" id="GO:0003677">
    <property type="term" value="F:DNA binding"/>
    <property type="evidence" value="ECO:0007669"/>
    <property type="project" value="InterPro"/>
</dbReference>
<dbReference type="EMBL" id="ACPB03019226">
    <property type="status" value="NOT_ANNOTATED_CDS"/>
    <property type="molecule type" value="Genomic_DNA"/>
</dbReference>
<dbReference type="PROSITE" id="PS51031">
    <property type="entry name" value="BESS"/>
    <property type="match status" value="1"/>
</dbReference>
<reference evidence="6" key="1">
    <citation type="submission" date="2015-04" db="EMBL/GenBank/DDBJ databases">
        <authorList>
            <person name="Wilson R.K."/>
            <person name="Warren W."/>
            <person name="Dotson E."/>
            <person name="Oliveira P.L."/>
        </authorList>
    </citation>
    <scope>NUCLEOTIDE SEQUENCE</scope>
</reference>
<accession>T1HAF2</accession>
<dbReference type="InterPro" id="IPR039353">
    <property type="entry name" value="TF_Adf1"/>
</dbReference>
<evidence type="ECO:0000259" key="4">
    <source>
        <dbReference type="PROSITE" id="PS51031"/>
    </source>
</evidence>
<dbReference type="EnsemblMetazoa" id="RPRC001007-RA">
    <property type="protein sequence ID" value="RPRC001007-PA"/>
    <property type="gene ID" value="RPRC001007"/>
</dbReference>
<dbReference type="InterPro" id="IPR006578">
    <property type="entry name" value="MADF-dom"/>
</dbReference>
<feature type="domain" description="BESS" evidence="4">
    <location>
        <begin position="224"/>
        <end position="263"/>
    </location>
</feature>
<dbReference type="VEuPathDB" id="VectorBase:RPRC000642"/>
<evidence type="ECO:0000256" key="1">
    <source>
        <dbReference type="PROSITE-ProRule" id="PRU00371"/>
    </source>
</evidence>
<dbReference type="PANTHER" id="PTHR12243">
    <property type="entry name" value="MADF DOMAIN TRANSCRIPTION FACTOR"/>
    <property type="match status" value="1"/>
</dbReference>
<evidence type="ECO:0008006" key="7">
    <source>
        <dbReference type="Google" id="ProtNLM"/>
    </source>
</evidence>
<dbReference type="GO" id="GO:0005634">
    <property type="term" value="C:nucleus"/>
    <property type="evidence" value="ECO:0007669"/>
    <property type="project" value="UniProtKB-SubCell"/>
</dbReference>
<dbReference type="OMA" id="IFRRECK"/>
<dbReference type="PROSITE" id="PS51029">
    <property type="entry name" value="MADF"/>
    <property type="match status" value="1"/>
</dbReference>
<dbReference type="SMART" id="SM00595">
    <property type="entry name" value="MADF"/>
    <property type="match status" value="1"/>
</dbReference>
<dbReference type="Proteomes" id="UP000015103">
    <property type="component" value="Unassembled WGS sequence"/>
</dbReference>
<dbReference type="InParanoid" id="T1HAF2"/>
<feature type="domain" description="MADF" evidence="3">
    <location>
        <begin position="6"/>
        <end position="100"/>
    </location>
</feature>
<evidence type="ECO:0000313" key="5">
    <source>
        <dbReference type="EnsemblMetazoa" id="RPRC001007-PA"/>
    </source>
</evidence>
<name>T1HAF2_RHOPR</name>
<dbReference type="PANTHER" id="PTHR12243:SF67">
    <property type="entry name" value="COREPRESSOR OF PANGOLIN, ISOFORM A-RELATED"/>
    <property type="match status" value="1"/>
</dbReference>
<dbReference type="HOGENOM" id="CLU_067915_0_0_1"/>
<dbReference type="AlphaFoldDB" id="T1HAF2"/>
<dbReference type="EMBL" id="ACPB03026136">
    <property type="status" value="NOT_ANNOTATED_CDS"/>
    <property type="molecule type" value="Genomic_DNA"/>
</dbReference>
<organism evidence="5 6">
    <name type="scientific">Rhodnius prolixus</name>
    <name type="common">Triatomid bug</name>
    <dbReference type="NCBI Taxonomy" id="13249"/>
    <lineage>
        <taxon>Eukaryota</taxon>
        <taxon>Metazoa</taxon>
        <taxon>Ecdysozoa</taxon>
        <taxon>Arthropoda</taxon>
        <taxon>Hexapoda</taxon>
        <taxon>Insecta</taxon>
        <taxon>Pterygota</taxon>
        <taxon>Neoptera</taxon>
        <taxon>Paraneoptera</taxon>
        <taxon>Hemiptera</taxon>
        <taxon>Heteroptera</taxon>
        <taxon>Panheteroptera</taxon>
        <taxon>Cimicomorpha</taxon>
        <taxon>Reduviidae</taxon>
        <taxon>Triatominae</taxon>
        <taxon>Rhodnius</taxon>
    </lineage>
</organism>
<feature type="region of interest" description="Disordered" evidence="2">
    <location>
        <begin position="137"/>
        <end position="164"/>
    </location>
</feature>
<keyword evidence="1" id="KW-0539">Nucleus</keyword>
<dbReference type="Pfam" id="PF02944">
    <property type="entry name" value="BESS"/>
    <property type="match status" value="1"/>
</dbReference>
<dbReference type="EnsemblMetazoa" id="RPRC000642-RA">
    <property type="protein sequence ID" value="RPRC000642-PA"/>
    <property type="gene ID" value="RPRC000642"/>
</dbReference>
<evidence type="ECO:0000313" key="6">
    <source>
        <dbReference type="Proteomes" id="UP000015103"/>
    </source>
</evidence>
<protein>
    <recommendedName>
        <fullName evidence="7">MADF domain-containing protein</fullName>
    </recommendedName>
</protein>